<dbReference type="Pfam" id="PF01966">
    <property type="entry name" value="HD"/>
    <property type="match status" value="1"/>
</dbReference>
<accession>A0A1M6URD3</accession>
<dbReference type="InterPro" id="IPR006674">
    <property type="entry name" value="HD_domain"/>
</dbReference>
<proteinExistence type="predicted"/>
<evidence type="ECO:0000313" key="2">
    <source>
        <dbReference type="EMBL" id="SHK71802.1"/>
    </source>
</evidence>
<reference evidence="3" key="1">
    <citation type="submission" date="2016-11" db="EMBL/GenBank/DDBJ databases">
        <authorList>
            <person name="Varghese N."/>
            <person name="Submissions S."/>
        </authorList>
    </citation>
    <scope>NUCLEOTIDE SEQUENCE [LARGE SCALE GENOMIC DNA]</scope>
    <source>
        <strain evidence="3">DSM 10349</strain>
    </source>
</reference>
<dbReference type="EMBL" id="FRAR01000021">
    <property type="protein sequence ID" value="SHK71802.1"/>
    <property type="molecule type" value="Genomic_DNA"/>
</dbReference>
<dbReference type="SMART" id="SM00471">
    <property type="entry name" value="HDc"/>
    <property type="match status" value="1"/>
</dbReference>
<gene>
    <name evidence="2" type="ORF">SAMN02745123_02897</name>
</gene>
<dbReference type="InterPro" id="IPR006675">
    <property type="entry name" value="HDIG_dom"/>
</dbReference>
<evidence type="ECO:0000313" key="3">
    <source>
        <dbReference type="Proteomes" id="UP000183997"/>
    </source>
</evidence>
<keyword evidence="3" id="KW-1185">Reference proteome</keyword>
<dbReference type="Gene3D" id="1.10.3210.10">
    <property type="entry name" value="Hypothetical protein af1432"/>
    <property type="match status" value="1"/>
</dbReference>
<dbReference type="CDD" id="cd00077">
    <property type="entry name" value="HDc"/>
    <property type="match status" value="1"/>
</dbReference>
<dbReference type="AlphaFoldDB" id="A0A1M6URD3"/>
<feature type="domain" description="HD/PDEase" evidence="1">
    <location>
        <begin position="41"/>
        <end position="131"/>
    </location>
</feature>
<name>A0A1M6URD3_9FIRM</name>
<organism evidence="2 3">
    <name type="scientific">Desulforamulus aeronauticus DSM 10349</name>
    <dbReference type="NCBI Taxonomy" id="1121421"/>
    <lineage>
        <taxon>Bacteria</taxon>
        <taxon>Bacillati</taxon>
        <taxon>Bacillota</taxon>
        <taxon>Clostridia</taxon>
        <taxon>Eubacteriales</taxon>
        <taxon>Peptococcaceae</taxon>
        <taxon>Desulforamulus</taxon>
    </lineage>
</organism>
<dbReference type="RefSeq" id="WP_072915722.1">
    <property type="nucleotide sequence ID" value="NZ_FRAR01000021.1"/>
</dbReference>
<sequence>MAALQRVKQFWHAIMDTLDPKEIEFVQKSLNKQEQSLFYAMDRPTQTHCVRVAKTCLELSASQKNLNTELLVKAALLHDIGKPANCITTLDKVLIVLLTTFAPKMFQNILHSDKGGRFIDACKNHSNHPVKGAALAERAHLPAQQVLLIRNHHNPPKPDDSPELVLLRKADELN</sequence>
<dbReference type="STRING" id="1121421.SAMN02745123_02897"/>
<dbReference type="NCBIfam" id="TIGR00277">
    <property type="entry name" value="HDIG"/>
    <property type="match status" value="1"/>
</dbReference>
<evidence type="ECO:0000259" key="1">
    <source>
        <dbReference type="SMART" id="SM00471"/>
    </source>
</evidence>
<protein>
    <submittedName>
        <fullName evidence="2">HDIG domain-containing protein</fullName>
    </submittedName>
</protein>
<dbReference type="SUPFAM" id="SSF109604">
    <property type="entry name" value="HD-domain/PDEase-like"/>
    <property type="match status" value="1"/>
</dbReference>
<dbReference type="OrthoDB" id="68032at2"/>
<dbReference type="InterPro" id="IPR003607">
    <property type="entry name" value="HD/PDEase_dom"/>
</dbReference>
<dbReference type="Proteomes" id="UP000183997">
    <property type="component" value="Unassembled WGS sequence"/>
</dbReference>